<dbReference type="Gene3D" id="1.10.287.70">
    <property type="match status" value="2"/>
</dbReference>
<reference evidence="12" key="1">
    <citation type="journal article" date="2017" name="Nature">
        <title>The genome of Chenopodium quinoa.</title>
        <authorList>
            <person name="Jarvis D.E."/>
            <person name="Ho Y.S."/>
            <person name="Lightfoot D.J."/>
            <person name="Schmoeckel S.M."/>
            <person name="Li B."/>
            <person name="Borm T.J.A."/>
            <person name="Ohyanagi H."/>
            <person name="Mineta K."/>
            <person name="Michell C.T."/>
            <person name="Saber N."/>
            <person name="Kharbatia N.M."/>
            <person name="Rupper R.R."/>
            <person name="Sharp A.R."/>
            <person name="Dally N."/>
            <person name="Boughton B.A."/>
            <person name="Woo Y.H."/>
            <person name="Gao G."/>
            <person name="Schijlen E.G.W.M."/>
            <person name="Guo X."/>
            <person name="Momin A.A."/>
            <person name="Negrao S."/>
            <person name="Al-Babili S."/>
            <person name="Gehring C."/>
            <person name="Roessner U."/>
            <person name="Jung C."/>
            <person name="Murphy K."/>
            <person name="Arold S.T."/>
            <person name="Gojobori T."/>
            <person name="van der Linden C.G."/>
            <person name="van Loo E.N."/>
            <person name="Jellen E.N."/>
            <person name="Maughan P.J."/>
            <person name="Tester M."/>
        </authorList>
    </citation>
    <scope>NUCLEOTIDE SEQUENCE [LARGE SCALE GENOMIC DNA]</scope>
    <source>
        <strain evidence="12">cv. PI 614886</strain>
    </source>
</reference>
<keyword evidence="7 10" id="KW-0472">Membrane</keyword>
<feature type="region of interest" description="Disordered" evidence="9">
    <location>
        <begin position="1"/>
        <end position="35"/>
    </location>
</feature>
<accession>A0A803LRM7</accession>
<dbReference type="Pfam" id="PF07885">
    <property type="entry name" value="Ion_trans_2"/>
    <property type="match status" value="2"/>
</dbReference>
<comment type="similarity">
    <text evidence="2">Belongs to the two pore domain potassium channel (TC 1.A.1.7) family.</text>
</comment>
<evidence type="ECO:0000256" key="1">
    <source>
        <dbReference type="ARBA" id="ARBA00004141"/>
    </source>
</evidence>
<dbReference type="GO" id="GO:0030322">
    <property type="term" value="P:stabilization of membrane potential"/>
    <property type="evidence" value="ECO:0007669"/>
    <property type="project" value="TreeGrafter"/>
</dbReference>
<dbReference type="InterPro" id="IPR013099">
    <property type="entry name" value="K_chnl_dom"/>
</dbReference>
<keyword evidence="3" id="KW-0813">Transport</keyword>
<evidence type="ECO:0000313" key="12">
    <source>
        <dbReference type="EnsemblPlants" id="AUR62017606-RA:cds"/>
    </source>
</evidence>
<name>A0A803LRM7_CHEQI</name>
<dbReference type="InterPro" id="IPR018247">
    <property type="entry name" value="EF_Hand_1_Ca_BS"/>
</dbReference>
<dbReference type="PRINTS" id="PR01333">
    <property type="entry name" value="2POREKCHANEL"/>
</dbReference>
<evidence type="ECO:0000256" key="7">
    <source>
        <dbReference type="ARBA" id="ARBA00023136"/>
    </source>
</evidence>
<dbReference type="EnsemblPlants" id="AUR62017606-RA">
    <property type="protein sequence ID" value="AUR62017606-RA:cds"/>
    <property type="gene ID" value="AUR62017606"/>
</dbReference>
<dbReference type="InterPro" id="IPR003280">
    <property type="entry name" value="2pore_dom_K_chnl"/>
</dbReference>
<evidence type="ECO:0000256" key="9">
    <source>
        <dbReference type="SAM" id="MobiDB-lite"/>
    </source>
</evidence>
<dbReference type="GO" id="GO:0005886">
    <property type="term" value="C:plasma membrane"/>
    <property type="evidence" value="ECO:0007669"/>
    <property type="project" value="TreeGrafter"/>
</dbReference>
<dbReference type="PANTHER" id="PTHR11003">
    <property type="entry name" value="POTASSIUM CHANNEL, SUBFAMILY K"/>
    <property type="match status" value="1"/>
</dbReference>
<dbReference type="SUPFAM" id="SSF81324">
    <property type="entry name" value="Voltage-gated potassium channels"/>
    <property type="match status" value="2"/>
</dbReference>
<keyword evidence="6" id="KW-0406">Ion transport</keyword>
<evidence type="ECO:0000256" key="10">
    <source>
        <dbReference type="SAM" id="Phobius"/>
    </source>
</evidence>
<feature type="compositionally biased region" description="Polar residues" evidence="9">
    <location>
        <begin position="11"/>
        <end position="20"/>
    </location>
</feature>
<keyword evidence="5 10" id="KW-1133">Transmembrane helix</keyword>
<proteinExistence type="inferred from homology"/>
<dbReference type="PROSITE" id="PS00018">
    <property type="entry name" value="EF_HAND_1"/>
    <property type="match status" value="1"/>
</dbReference>
<evidence type="ECO:0000256" key="8">
    <source>
        <dbReference type="ARBA" id="ARBA00023303"/>
    </source>
</evidence>
<dbReference type="Proteomes" id="UP000596660">
    <property type="component" value="Unplaced"/>
</dbReference>
<feature type="transmembrane region" description="Helical" evidence="10">
    <location>
        <begin position="314"/>
        <end position="333"/>
    </location>
</feature>
<evidence type="ECO:0000256" key="6">
    <source>
        <dbReference type="ARBA" id="ARBA00023065"/>
    </source>
</evidence>
<evidence type="ECO:0000259" key="11">
    <source>
        <dbReference type="Pfam" id="PF07885"/>
    </source>
</evidence>
<dbReference type="FunFam" id="1.10.287.70:FF:000167">
    <property type="entry name" value="Two-pore potassium channel 2-like"/>
    <property type="match status" value="1"/>
</dbReference>
<dbReference type="GeneID" id="110701980"/>
<feature type="transmembrane region" description="Helical" evidence="10">
    <location>
        <begin position="170"/>
        <end position="189"/>
    </location>
</feature>
<evidence type="ECO:0000256" key="5">
    <source>
        <dbReference type="ARBA" id="ARBA00022989"/>
    </source>
</evidence>
<keyword evidence="4 10" id="KW-0812">Transmembrane</keyword>
<feature type="domain" description="Potassium channel" evidence="11">
    <location>
        <begin position="145"/>
        <end position="222"/>
    </location>
</feature>
<dbReference type="SMR" id="A0A803LRM7"/>
<dbReference type="GO" id="GO:0022841">
    <property type="term" value="F:potassium ion leak channel activity"/>
    <property type="evidence" value="ECO:0007669"/>
    <property type="project" value="TreeGrafter"/>
</dbReference>
<dbReference type="OrthoDB" id="415460at2759"/>
<evidence type="ECO:0000256" key="2">
    <source>
        <dbReference type="ARBA" id="ARBA00010159"/>
    </source>
</evidence>
<evidence type="ECO:0000256" key="4">
    <source>
        <dbReference type="ARBA" id="ARBA00022692"/>
    </source>
</evidence>
<dbReference type="OMA" id="CISKSEY"/>
<evidence type="ECO:0000313" key="13">
    <source>
        <dbReference type="Proteomes" id="UP000596660"/>
    </source>
</evidence>
<dbReference type="Gramene" id="AUR62017606-RA">
    <property type="protein sequence ID" value="AUR62017606-RA:cds"/>
    <property type="gene ID" value="AUR62017606"/>
</dbReference>
<dbReference type="PANTHER" id="PTHR11003:SF303">
    <property type="entry name" value="OS01G0696100 PROTEIN"/>
    <property type="match status" value="1"/>
</dbReference>
<feature type="transmembrane region" description="Helical" evidence="10">
    <location>
        <begin position="195"/>
        <end position="215"/>
    </location>
</feature>
<keyword evidence="13" id="KW-1185">Reference proteome</keyword>
<feature type="transmembrane region" description="Helical" evidence="10">
    <location>
        <begin position="258"/>
        <end position="279"/>
    </location>
</feature>
<feature type="domain" description="Potassium channel" evidence="11">
    <location>
        <begin position="265"/>
        <end position="333"/>
    </location>
</feature>
<comment type="subcellular location">
    <subcellularLocation>
        <location evidence="1">Membrane</location>
        <topology evidence="1">Multi-pass membrane protein</topology>
    </subcellularLocation>
</comment>
<dbReference type="KEGG" id="cqi:110701980"/>
<dbReference type="AlphaFoldDB" id="A0A803LRM7"/>
<organism evidence="12 13">
    <name type="scientific">Chenopodium quinoa</name>
    <name type="common">Quinoa</name>
    <dbReference type="NCBI Taxonomy" id="63459"/>
    <lineage>
        <taxon>Eukaryota</taxon>
        <taxon>Viridiplantae</taxon>
        <taxon>Streptophyta</taxon>
        <taxon>Embryophyta</taxon>
        <taxon>Tracheophyta</taxon>
        <taxon>Spermatophyta</taxon>
        <taxon>Magnoliopsida</taxon>
        <taxon>eudicotyledons</taxon>
        <taxon>Gunneridae</taxon>
        <taxon>Pentapetalae</taxon>
        <taxon>Caryophyllales</taxon>
        <taxon>Chenopodiaceae</taxon>
        <taxon>Chenopodioideae</taxon>
        <taxon>Atripliceae</taxon>
        <taxon>Chenopodium</taxon>
    </lineage>
</organism>
<sequence length="434" mass="48736">MNEPFLPQDVRVSQETSSPRARQPFPSAYIDRGSPRSSQSLRSLLLFNDATHPLLAAPRVNSIRRKLLDRQSTARLLKDDSTFPCPPPITSPLDKDLIINFDRSCSAPPLFTDEKGLVPLESFDHRHRTKKASRILQLALVGLMLYISVGVTVFTLTHDTFKGHRTDNKLVDALYFTVVTLSTIGYGDIIPASNFTKLFTCIFILVGFGFIDVLLNGLVTYVLESQEEVFLDDTKFNKIIRDYVIDKKKGRMRIRIKVCLALGAVFVFLTIGTITVHVFEKLNWVDSFYLSVTSVTTVGYGDHAFKTVGGRCFAIIWLLASTLAVAKAFLYLTEYRLEKRNRRMAKDVLKKRMTLGDLMEADIDHDGSISKAEYVIFKLKEMGKITDSDVEEICKEFNALDYTHSRRIAITDLAGGDSVSSSEDEHGEGSHGKT</sequence>
<gene>
    <name evidence="12" type="primary">LOC110701980</name>
</gene>
<reference evidence="12" key="2">
    <citation type="submission" date="2021-03" db="UniProtKB">
        <authorList>
            <consortium name="EnsemblPlants"/>
        </authorList>
    </citation>
    <scope>IDENTIFICATION</scope>
</reference>
<dbReference type="RefSeq" id="XP_021735296.1">
    <property type="nucleotide sequence ID" value="XM_021879604.1"/>
</dbReference>
<dbReference type="GO" id="GO:0015271">
    <property type="term" value="F:outward rectifier potassium channel activity"/>
    <property type="evidence" value="ECO:0007669"/>
    <property type="project" value="TreeGrafter"/>
</dbReference>
<protein>
    <recommendedName>
        <fullName evidence="11">Potassium channel domain-containing protein</fullName>
    </recommendedName>
</protein>
<dbReference type="GO" id="GO:0005774">
    <property type="term" value="C:vacuolar membrane"/>
    <property type="evidence" value="ECO:0007669"/>
    <property type="project" value="UniProtKB-ARBA"/>
</dbReference>
<keyword evidence="8" id="KW-0407">Ion channel</keyword>
<evidence type="ECO:0000256" key="3">
    <source>
        <dbReference type="ARBA" id="ARBA00022448"/>
    </source>
</evidence>
<feature type="transmembrane region" description="Helical" evidence="10">
    <location>
        <begin position="135"/>
        <end position="158"/>
    </location>
</feature>